<keyword evidence="1" id="KW-0479">Metal-binding</keyword>
<dbReference type="AlphaFoldDB" id="A0ABD0JVI3"/>
<accession>A0ABD0JVI3</accession>
<reference evidence="7 8" key="1">
    <citation type="journal article" date="2023" name="Sci. Data">
        <title>Genome assembly of the Korean intertidal mud-creeper Batillaria attramentaria.</title>
        <authorList>
            <person name="Patra A.K."/>
            <person name="Ho P.T."/>
            <person name="Jun S."/>
            <person name="Lee S.J."/>
            <person name="Kim Y."/>
            <person name="Won Y.J."/>
        </authorList>
    </citation>
    <scope>NUCLEOTIDE SEQUENCE [LARGE SCALE GENOMIC DNA]</scope>
    <source>
        <strain evidence="7">Wonlab-2016</strain>
    </source>
</reference>
<evidence type="ECO:0000259" key="6">
    <source>
        <dbReference type="SMART" id="SM01175"/>
    </source>
</evidence>
<organism evidence="7 8">
    <name type="scientific">Batillaria attramentaria</name>
    <dbReference type="NCBI Taxonomy" id="370345"/>
    <lineage>
        <taxon>Eukaryota</taxon>
        <taxon>Metazoa</taxon>
        <taxon>Spiralia</taxon>
        <taxon>Lophotrochozoa</taxon>
        <taxon>Mollusca</taxon>
        <taxon>Gastropoda</taxon>
        <taxon>Caenogastropoda</taxon>
        <taxon>Sorbeoconcha</taxon>
        <taxon>Cerithioidea</taxon>
        <taxon>Batillariidae</taxon>
        <taxon>Batillaria</taxon>
    </lineage>
</organism>
<feature type="region of interest" description="Disordered" evidence="5">
    <location>
        <begin position="19"/>
        <end position="41"/>
    </location>
</feature>
<dbReference type="Pfam" id="PF13901">
    <property type="entry name" value="RH_dom"/>
    <property type="match status" value="1"/>
</dbReference>
<evidence type="ECO:0000313" key="7">
    <source>
        <dbReference type="EMBL" id="KAK7478600.1"/>
    </source>
</evidence>
<dbReference type="SMART" id="SM01175">
    <property type="entry name" value="DUF4206"/>
    <property type="match status" value="1"/>
</dbReference>
<gene>
    <name evidence="7" type="ORF">BaRGS_00030132</name>
</gene>
<comment type="caution">
    <text evidence="7">The sequence shown here is derived from an EMBL/GenBank/DDBJ whole genome shotgun (WGS) entry which is preliminary data.</text>
</comment>
<evidence type="ECO:0000256" key="4">
    <source>
        <dbReference type="ARBA" id="ARBA00022833"/>
    </source>
</evidence>
<dbReference type="EMBL" id="JACVVK020000321">
    <property type="protein sequence ID" value="KAK7478600.1"/>
    <property type="molecule type" value="Genomic_DNA"/>
</dbReference>
<evidence type="ECO:0000256" key="5">
    <source>
        <dbReference type="SAM" id="MobiDB-lite"/>
    </source>
</evidence>
<keyword evidence="2" id="KW-0677">Repeat</keyword>
<keyword evidence="4" id="KW-0862">Zinc</keyword>
<dbReference type="PANTHER" id="PTHR12326">
    <property type="entry name" value="PLECKSTRIN HOMOLOGY DOMAIN CONTAINING PROTEIN"/>
    <property type="match status" value="1"/>
</dbReference>
<dbReference type="PANTHER" id="PTHR12326:SF3">
    <property type="entry name" value="DIFFERENTIALLY EXPRESSED IN FDCP 8 HOMOLOG"/>
    <property type="match status" value="1"/>
</dbReference>
<name>A0ABD0JVI3_9CAEN</name>
<dbReference type="GO" id="GO:0008270">
    <property type="term" value="F:zinc ion binding"/>
    <property type="evidence" value="ECO:0007669"/>
    <property type="project" value="UniProtKB-KW"/>
</dbReference>
<evidence type="ECO:0000256" key="3">
    <source>
        <dbReference type="ARBA" id="ARBA00022771"/>
    </source>
</evidence>
<evidence type="ECO:0000313" key="8">
    <source>
        <dbReference type="Proteomes" id="UP001519460"/>
    </source>
</evidence>
<protein>
    <recommendedName>
        <fullName evidence="6">Rubicon Homology domain-containing protein</fullName>
    </recommendedName>
</protein>
<evidence type="ECO:0000256" key="2">
    <source>
        <dbReference type="ARBA" id="ARBA00022737"/>
    </source>
</evidence>
<dbReference type="InterPro" id="IPR025258">
    <property type="entry name" value="RH_dom"/>
</dbReference>
<proteinExistence type="predicted"/>
<keyword evidence="3" id="KW-0863">Zinc-finger</keyword>
<dbReference type="Proteomes" id="UP001519460">
    <property type="component" value="Unassembled WGS sequence"/>
</dbReference>
<keyword evidence="8" id="KW-1185">Reference proteome</keyword>
<feature type="domain" description="Rubicon Homology" evidence="6">
    <location>
        <begin position="65"/>
        <end position="267"/>
    </location>
</feature>
<evidence type="ECO:0000256" key="1">
    <source>
        <dbReference type="ARBA" id="ARBA00022723"/>
    </source>
</evidence>
<sequence>MASKKRTLFDFEFSGGTVKKRKETENVPETSVPASTKPKEHKFQEQWRKKWPWLETSESDGSEARLCEYNGRYYCELCHWNDLMYIPAQILHNWDFEKRKVCRASKQFLKLMMKRAVIRVQDVNPMLFNYVEQLNDIKNLREELLVMKKYIMACPTAMKAKFLLQLSSRPHFVECSDRYSLQDLLDSDDTLIPDLVQVHSSWAQHIKTDCELCQGRGFICELCTNAEVLFPFDNIAVVCSCCSSVMHRICFAQKVMCPKCERRRKRKEQEGTSDSGGS</sequence>
<dbReference type="InterPro" id="IPR051366">
    <property type="entry name" value="DEF8"/>
</dbReference>